<reference evidence="1" key="1">
    <citation type="submission" date="2021-06" db="EMBL/GenBank/DDBJ databases">
        <authorList>
            <person name="Kallberg Y."/>
            <person name="Tangrot J."/>
            <person name="Rosling A."/>
        </authorList>
    </citation>
    <scope>NUCLEOTIDE SEQUENCE</scope>
    <source>
        <strain evidence="1">CL551</strain>
    </source>
</reference>
<keyword evidence="2" id="KW-1185">Reference proteome</keyword>
<evidence type="ECO:0000313" key="2">
    <source>
        <dbReference type="Proteomes" id="UP000789342"/>
    </source>
</evidence>
<protein>
    <submittedName>
        <fullName evidence="1">13431_t:CDS:1</fullName>
    </submittedName>
</protein>
<dbReference type="Proteomes" id="UP000789342">
    <property type="component" value="Unassembled WGS sequence"/>
</dbReference>
<proteinExistence type="predicted"/>
<name>A0A9N9IZ04_9GLOM</name>
<organism evidence="1 2">
    <name type="scientific">Acaulospora morrowiae</name>
    <dbReference type="NCBI Taxonomy" id="94023"/>
    <lineage>
        <taxon>Eukaryota</taxon>
        <taxon>Fungi</taxon>
        <taxon>Fungi incertae sedis</taxon>
        <taxon>Mucoromycota</taxon>
        <taxon>Glomeromycotina</taxon>
        <taxon>Glomeromycetes</taxon>
        <taxon>Diversisporales</taxon>
        <taxon>Acaulosporaceae</taxon>
        <taxon>Acaulospora</taxon>
    </lineage>
</organism>
<dbReference type="AlphaFoldDB" id="A0A9N9IZ04"/>
<comment type="caution">
    <text evidence="1">The sequence shown here is derived from an EMBL/GenBank/DDBJ whole genome shotgun (WGS) entry which is preliminary data.</text>
</comment>
<evidence type="ECO:0000313" key="1">
    <source>
        <dbReference type="EMBL" id="CAG8756091.1"/>
    </source>
</evidence>
<dbReference type="EMBL" id="CAJVPV010038098">
    <property type="protein sequence ID" value="CAG8756091.1"/>
    <property type="molecule type" value="Genomic_DNA"/>
</dbReference>
<sequence length="40" mass="4404">DSSYYDSTMYECTNCGLGCGKCGGNDEKTVTVVIFKRKDD</sequence>
<accession>A0A9N9IZ04</accession>
<gene>
    <name evidence="1" type="ORF">AMORRO_LOCUS15602</name>
</gene>
<feature type="non-terminal residue" evidence="1">
    <location>
        <position position="1"/>
    </location>
</feature>